<dbReference type="Pfam" id="PF20101">
    <property type="entry name" value="DUF6491"/>
    <property type="match status" value="1"/>
</dbReference>
<proteinExistence type="predicted"/>
<gene>
    <name evidence="2" type="ORF">CSC65_10045</name>
</gene>
<organism evidence="2 3">
    <name type="scientific">Pseudoxanthomonas daejeonensis</name>
    <dbReference type="NCBI Taxonomy" id="266062"/>
    <lineage>
        <taxon>Bacteria</taxon>
        <taxon>Pseudomonadati</taxon>
        <taxon>Pseudomonadota</taxon>
        <taxon>Gammaproteobacteria</taxon>
        <taxon>Lysobacterales</taxon>
        <taxon>Lysobacteraceae</taxon>
        <taxon>Pseudoxanthomonas</taxon>
    </lineage>
</organism>
<evidence type="ECO:0000256" key="1">
    <source>
        <dbReference type="SAM" id="SignalP"/>
    </source>
</evidence>
<name>A0ABQ6Z639_9GAMM</name>
<dbReference type="RefSeq" id="WP_162410463.1">
    <property type="nucleotide sequence ID" value="NZ_CP093331.1"/>
</dbReference>
<keyword evidence="1" id="KW-0732">Signal</keyword>
<comment type="caution">
    <text evidence="2">The sequence shown here is derived from an EMBL/GenBank/DDBJ whole genome shotgun (WGS) entry which is preliminary data.</text>
</comment>
<evidence type="ECO:0008006" key="4">
    <source>
        <dbReference type="Google" id="ProtNLM"/>
    </source>
</evidence>
<dbReference type="InterPro" id="IPR045500">
    <property type="entry name" value="DUF6491"/>
</dbReference>
<dbReference type="PROSITE" id="PS51257">
    <property type="entry name" value="PROKAR_LIPOPROTEIN"/>
    <property type="match status" value="1"/>
</dbReference>
<protein>
    <recommendedName>
        <fullName evidence="4">Lipoprotein</fullName>
    </recommendedName>
</protein>
<accession>A0ABQ6Z639</accession>
<dbReference type="EMBL" id="PDWN01000009">
    <property type="protein sequence ID" value="KAF1693994.1"/>
    <property type="molecule type" value="Genomic_DNA"/>
</dbReference>
<evidence type="ECO:0000313" key="3">
    <source>
        <dbReference type="Proteomes" id="UP000788419"/>
    </source>
</evidence>
<feature type="chain" id="PRO_5046929663" description="Lipoprotein" evidence="1">
    <location>
        <begin position="21"/>
        <end position="157"/>
    </location>
</feature>
<evidence type="ECO:0000313" key="2">
    <source>
        <dbReference type="EMBL" id="KAF1693994.1"/>
    </source>
</evidence>
<reference evidence="2 3" key="1">
    <citation type="submission" date="2017-10" db="EMBL/GenBank/DDBJ databases">
        <title>Whole genome sequencing of members of genus Pseudoxanthomonas.</title>
        <authorList>
            <person name="Kumar S."/>
            <person name="Bansal K."/>
            <person name="Kaur A."/>
            <person name="Patil P."/>
            <person name="Sharma S."/>
            <person name="Patil P.B."/>
        </authorList>
    </citation>
    <scope>NUCLEOTIDE SEQUENCE [LARGE SCALE GENOMIC DNA]</scope>
    <source>
        <strain evidence="2 3">DSM 17801</strain>
    </source>
</reference>
<dbReference type="Proteomes" id="UP000788419">
    <property type="component" value="Unassembled WGS sequence"/>
</dbReference>
<feature type="signal peptide" evidence="1">
    <location>
        <begin position="1"/>
        <end position="20"/>
    </location>
</feature>
<keyword evidence="3" id="KW-1185">Reference proteome</keyword>
<sequence>MKRILLVLALALLATGCAHSGAALSSADRLELYRAHAGPPVGSFNIDRIAGVTRWTPLGDQALAIWNTPNQGYLIEFRTRCSGLSFASSITISNSLGMVNVRMDSVQPRAANGSTIAPPCRIASARPLDGRAINDAKRELREASVVDRPADATPEEE</sequence>